<dbReference type="Proteomes" id="UP000308092">
    <property type="component" value="Unassembled WGS sequence"/>
</dbReference>
<organism evidence="1 2">
    <name type="scientific">Aspergillus tanneri</name>
    <dbReference type="NCBI Taxonomy" id="1220188"/>
    <lineage>
        <taxon>Eukaryota</taxon>
        <taxon>Fungi</taxon>
        <taxon>Dikarya</taxon>
        <taxon>Ascomycota</taxon>
        <taxon>Pezizomycotina</taxon>
        <taxon>Eurotiomycetes</taxon>
        <taxon>Eurotiomycetidae</taxon>
        <taxon>Eurotiales</taxon>
        <taxon>Aspergillaceae</taxon>
        <taxon>Aspergillus</taxon>
        <taxon>Aspergillus subgen. Circumdati</taxon>
    </lineage>
</organism>
<accession>A0A4S3IZ51</accession>
<dbReference type="STRING" id="1220188.A0A4S3IZ51"/>
<dbReference type="AlphaFoldDB" id="A0A4S3IZ51"/>
<protein>
    <submittedName>
        <fullName evidence="1">Uncharacterized protein</fullName>
    </submittedName>
</protein>
<evidence type="ECO:0000313" key="2">
    <source>
        <dbReference type="Proteomes" id="UP000308092"/>
    </source>
</evidence>
<evidence type="ECO:0000313" key="1">
    <source>
        <dbReference type="EMBL" id="THC87492.1"/>
    </source>
</evidence>
<dbReference type="EMBL" id="SOSA01001181">
    <property type="protein sequence ID" value="THC87492.1"/>
    <property type="molecule type" value="Genomic_DNA"/>
</dbReference>
<sequence length="156" mass="17788">MCGLIHRPSWSISELVEVGLSFESLQPDCAALLSVFTFCAPDSIPQSLFETDERTENLTDGMLRYLDPDRFNFDCQRYLLKTQNWRELEDLVSVNKIAMQTLPQPDKEIYLLSSTEIHVASMWAFWGQFKLALNSLLTAHSLKQAENPVTFPTRAG</sequence>
<keyword evidence="2" id="KW-1185">Reference proteome</keyword>
<name>A0A4S3IZ51_9EURO</name>
<gene>
    <name evidence="1" type="ORF">EYZ11_013061</name>
</gene>
<comment type="caution">
    <text evidence="1">The sequence shown here is derived from an EMBL/GenBank/DDBJ whole genome shotgun (WGS) entry which is preliminary data.</text>
</comment>
<reference evidence="1 2" key="1">
    <citation type="submission" date="2019-03" db="EMBL/GenBank/DDBJ databases">
        <title>The genome sequence of a newly discovered highly antifungal drug resistant Aspergillus species, Aspergillus tanneri NIH 1004.</title>
        <authorList>
            <person name="Mounaud S."/>
            <person name="Singh I."/>
            <person name="Joardar V."/>
            <person name="Pakala S."/>
            <person name="Pakala S."/>
            <person name="Venepally P."/>
            <person name="Hoover J."/>
            <person name="Nierman W."/>
            <person name="Chung J."/>
            <person name="Losada L."/>
        </authorList>
    </citation>
    <scope>NUCLEOTIDE SEQUENCE [LARGE SCALE GENOMIC DNA]</scope>
    <source>
        <strain evidence="1 2">NIH1004</strain>
    </source>
</reference>
<proteinExistence type="predicted"/>
<dbReference type="VEuPathDB" id="FungiDB:EYZ11_013061"/>